<dbReference type="CDD" id="cd07012">
    <property type="entry name" value="PBP2_Bug_TTT"/>
    <property type="match status" value="1"/>
</dbReference>
<evidence type="ECO:0000256" key="2">
    <source>
        <dbReference type="SAM" id="SignalP"/>
    </source>
</evidence>
<dbReference type="InterPro" id="IPR042100">
    <property type="entry name" value="Bug_dom1"/>
</dbReference>
<feature type="signal peptide" evidence="2">
    <location>
        <begin position="1"/>
        <end position="22"/>
    </location>
</feature>
<dbReference type="EMBL" id="BAAAEN010000001">
    <property type="protein sequence ID" value="GAA0491971.1"/>
    <property type="molecule type" value="Genomic_DNA"/>
</dbReference>
<gene>
    <name evidence="3" type="ORF">GCM10009097_04580</name>
</gene>
<name>A0ABN1B7R7_9BURK</name>
<keyword evidence="4" id="KW-1185">Reference proteome</keyword>
<keyword evidence="2" id="KW-0732">Signal</keyword>
<sequence>MKFQAYPLLAACALACATSAGAADYPSRPIRIVVDFPAGGTIDSLARIVGQRLGDRWGQPVVVENRPGAGGNIGAHEVYGSAPDGYTLLATPPGPLSINEYLYKDLTFKPSSFAAIGLLAGSPNAITVKSSLPVRSVQELIAYAKAHPGKLTYGSQGNGSTSHLTGQLFATMSGTSLVHVPYKGEGPALTDLMAGRVDLFFGNISAVLKLRDTGKVRIMAVADHARTEIASDVPSAAESGFPGFESSAWFALMAPPGTPAPIVDRLNEALAAILADDGVKKRFLALGAEARSSTPEQAQAFIEAERVRWKKVIVEAGVTMD</sequence>
<dbReference type="Pfam" id="PF03401">
    <property type="entry name" value="TctC"/>
    <property type="match status" value="1"/>
</dbReference>
<reference evidence="3 4" key="1">
    <citation type="journal article" date="2019" name="Int. J. Syst. Evol. Microbiol.">
        <title>The Global Catalogue of Microorganisms (GCM) 10K type strain sequencing project: providing services to taxonomists for standard genome sequencing and annotation.</title>
        <authorList>
            <consortium name="The Broad Institute Genomics Platform"/>
            <consortium name="The Broad Institute Genome Sequencing Center for Infectious Disease"/>
            <person name="Wu L."/>
            <person name="Ma J."/>
        </authorList>
    </citation>
    <scope>NUCLEOTIDE SEQUENCE [LARGE SCALE GENOMIC DNA]</scope>
    <source>
        <strain evidence="3 4">JCM 14330</strain>
    </source>
</reference>
<comment type="caution">
    <text evidence="3">The sequence shown here is derived from an EMBL/GenBank/DDBJ whole genome shotgun (WGS) entry which is preliminary data.</text>
</comment>
<dbReference type="SUPFAM" id="SSF53850">
    <property type="entry name" value="Periplasmic binding protein-like II"/>
    <property type="match status" value="1"/>
</dbReference>
<accession>A0ABN1B7R7</accession>
<proteinExistence type="inferred from homology"/>
<evidence type="ECO:0000313" key="3">
    <source>
        <dbReference type="EMBL" id="GAA0491971.1"/>
    </source>
</evidence>
<evidence type="ECO:0000313" key="4">
    <source>
        <dbReference type="Proteomes" id="UP001501706"/>
    </source>
</evidence>
<dbReference type="Gene3D" id="3.40.190.150">
    <property type="entry name" value="Bordetella uptake gene, domain 1"/>
    <property type="match status" value="1"/>
</dbReference>
<dbReference type="PANTHER" id="PTHR42928:SF5">
    <property type="entry name" value="BLR1237 PROTEIN"/>
    <property type="match status" value="1"/>
</dbReference>
<evidence type="ECO:0000256" key="1">
    <source>
        <dbReference type="ARBA" id="ARBA00006987"/>
    </source>
</evidence>
<comment type="similarity">
    <text evidence="1">Belongs to the UPF0065 (bug) family.</text>
</comment>
<dbReference type="PIRSF" id="PIRSF017082">
    <property type="entry name" value="YflP"/>
    <property type="match status" value="1"/>
</dbReference>
<dbReference type="Gene3D" id="3.40.190.10">
    <property type="entry name" value="Periplasmic binding protein-like II"/>
    <property type="match status" value="1"/>
</dbReference>
<feature type="chain" id="PRO_5045277694" evidence="2">
    <location>
        <begin position="23"/>
        <end position="321"/>
    </location>
</feature>
<organism evidence="3 4">
    <name type="scientific">Pigmentiphaga daeguensis</name>
    <dbReference type="NCBI Taxonomy" id="414049"/>
    <lineage>
        <taxon>Bacteria</taxon>
        <taxon>Pseudomonadati</taxon>
        <taxon>Pseudomonadota</taxon>
        <taxon>Betaproteobacteria</taxon>
        <taxon>Burkholderiales</taxon>
        <taxon>Alcaligenaceae</taxon>
        <taxon>Pigmentiphaga</taxon>
    </lineage>
</organism>
<dbReference type="RefSeq" id="WP_087840168.1">
    <property type="nucleotide sequence ID" value="NZ_BAAAEN010000001.1"/>
</dbReference>
<dbReference type="Proteomes" id="UP001501706">
    <property type="component" value="Unassembled WGS sequence"/>
</dbReference>
<dbReference type="InterPro" id="IPR005064">
    <property type="entry name" value="BUG"/>
</dbReference>
<dbReference type="PANTHER" id="PTHR42928">
    <property type="entry name" value="TRICARBOXYLATE-BINDING PROTEIN"/>
    <property type="match status" value="1"/>
</dbReference>
<protein>
    <submittedName>
        <fullName evidence="3">Tripartite tricarboxylate transporter substrate binding protein</fullName>
    </submittedName>
</protein>